<dbReference type="EMBL" id="DSTT01000005">
    <property type="protein sequence ID" value="HFK24143.1"/>
    <property type="molecule type" value="Genomic_DNA"/>
</dbReference>
<dbReference type="PANTHER" id="PTHR36932">
    <property type="entry name" value="CAPSULAR POLYSACCHARIDE BIOSYNTHESIS PROTEIN"/>
    <property type="match status" value="1"/>
</dbReference>
<evidence type="ECO:0008006" key="2">
    <source>
        <dbReference type="Google" id="ProtNLM"/>
    </source>
</evidence>
<organism evidence="1">
    <name type="scientific">candidate division WOR-3 bacterium</name>
    <dbReference type="NCBI Taxonomy" id="2052148"/>
    <lineage>
        <taxon>Bacteria</taxon>
        <taxon>Bacteria division WOR-3</taxon>
    </lineage>
</organism>
<dbReference type="NCBIfam" id="TIGR02304">
    <property type="entry name" value="aden_form_hyp"/>
    <property type="match status" value="1"/>
</dbReference>
<protein>
    <recommendedName>
        <fullName evidence="2">Phenylacetate--CoA ligase family protein</fullName>
    </recommendedName>
</protein>
<comment type="caution">
    <text evidence="1">The sequence shown here is derived from an EMBL/GenBank/DDBJ whole genome shotgun (WGS) entry which is preliminary data.</text>
</comment>
<dbReference type="InterPro" id="IPR042099">
    <property type="entry name" value="ANL_N_sf"/>
</dbReference>
<reference evidence="1" key="1">
    <citation type="journal article" date="2020" name="mSystems">
        <title>Genome- and Community-Level Interaction Insights into Carbon Utilization and Element Cycling Functions of Hydrothermarchaeota in Hydrothermal Sediment.</title>
        <authorList>
            <person name="Zhou Z."/>
            <person name="Liu Y."/>
            <person name="Xu W."/>
            <person name="Pan J."/>
            <person name="Luo Z.H."/>
            <person name="Li M."/>
        </authorList>
    </citation>
    <scope>NUCLEOTIDE SEQUENCE [LARGE SCALE GENOMIC DNA]</scope>
    <source>
        <strain evidence="1">SpSt-464</strain>
    </source>
</reference>
<dbReference type="SUPFAM" id="SSF56801">
    <property type="entry name" value="Acetyl-CoA synthetase-like"/>
    <property type="match status" value="1"/>
</dbReference>
<dbReference type="PANTHER" id="PTHR36932:SF1">
    <property type="entry name" value="CAPSULAR POLYSACCHARIDE BIOSYNTHESIS PROTEIN"/>
    <property type="match status" value="1"/>
</dbReference>
<name>A0A7C3N8U8_UNCW3</name>
<sequence length="461" mass="54339">MMILNRLKDYFSDFETTNFFLFFLLSKYRFKHFSKKDIENYQKVKRQFIVDYAFRNSKFFRKLYENYDLKDFDKLPIINKKIMMDNLSDYNTLGLKKEEIINFCCEVEKSRDFSRRLKGLNIGMSSGTSGNKGVEIVTRREEMYMRAAFLSRFDFPEGEKMNVAFILRVSAPAFNLNILGNRLTYISQLDSIENIMKKLEDLNPNIISGPPSILKLIAKNIIKGKYKVKPKRIISYAEILYPDVRDFLKNVFNCPIHEIYKATEGPIGITCEKEKLHINEDLVYVETLNRDLSVAEPGKECEKLVVTDLHKWGQPIIRYNLNDVITISPKKCSCGSNFRVIEKIVGRNDHLFYGKRKDGKGLNFISPDYISRAIISSSEKIEEYQVFEKSPEEILVMIELKKDEKESFFEKDILTKNLKEIFKKYDCEEPNVKISFEDITNKKDFNKFIRMRREFEVKEEM</sequence>
<dbReference type="InterPro" id="IPR053158">
    <property type="entry name" value="CapK_Type1_Caps_Biosynth"/>
</dbReference>
<dbReference type="InterPro" id="IPR012685">
    <property type="entry name" value="CHP02304_F390_synth-rel"/>
</dbReference>
<gene>
    <name evidence="1" type="ORF">ENS15_05790</name>
</gene>
<dbReference type="AlphaFoldDB" id="A0A7C3N8U8"/>
<accession>A0A7C3N8U8</accession>
<evidence type="ECO:0000313" key="1">
    <source>
        <dbReference type="EMBL" id="HFK24143.1"/>
    </source>
</evidence>
<proteinExistence type="predicted"/>
<dbReference type="Gene3D" id="3.40.50.12780">
    <property type="entry name" value="N-terminal domain of ligase-like"/>
    <property type="match status" value="1"/>
</dbReference>